<feature type="coiled-coil region" evidence="1">
    <location>
        <begin position="26"/>
        <end position="86"/>
    </location>
</feature>
<dbReference type="NCBIfam" id="TIGR02795">
    <property type="entry name" value="tol_pal_ybgF"/>
    <property type="match status" value="1"/>
</dbReference>
<feature type="signal peptide" evidence="1">
    <location>
        <begin position="1"/>
        <end position="19"/>
    </location>
</feature>
<keyword evidence="1" id="KW-0132">Cell division</keyword>
<evidence type="ECO:0000313" key="4">
    <source>
        <dbReference type="Proteomes" id="UP000030004"/>
    </source>
</evidence>
<evidence type="ECO:0000256" key="2">
    <source>
        <dbReference type="SAM" id="MobiDB-lite"/>
    </source>
</evidence>
<evidence type="ECO:0000256" key="1">
    <source>
        <dbReference type="HAMAP-Rule" id="MF_02066"/>
    </source>
</evidence>
<dbReference type="Pfam" id="PF13432">
    <property type="entry name" value="TPR_16"/>
    <property type="match status" value="1"/>
</dbReference>
<dbReference type="OrthoDB" id="9763909at2"/>
<accession>A0A0A0EK01</accession>
<dbReference type="AlphaFoldDB" id="A0A0A0EK01"/>
<dbReference type="EMBL" id="AQQX01000002">
    <property type="protein sequence ID" value="KGM49492.1"/>
    <property type="molecule type" value="Genomic_DNA"/>
</dbReference>
<gene>
    <name evidence="1" type="primary">cpoB</name>
    <name evidence="3" type="ORF">ATO9_05570</name>
</gene>
<proteinExistence type="inferred from homology"/>
<dbReference type="GO" id="GO:0043093">
    <property type="term" value="P:FtsZ-dependent cytokinesis"/>
    <property type="evidence" value="ECO:0007669"/>
    <property type="project" value="UniProtKB-UniRule"/>
</dbReference>
<dbReference type="Pfam" id="PF13174">
    <property type="entry name" value="TPR_6"/>
    <property type="match status" value="1"/>
</dbReference>
<keyword evidence="4" id="KW-1185">Reference proteome</keyword>
<dbReference type="Gene3D" id="1.25.40.10">
    <property type="entry name" value="Tetratricopeptide repeat domain"/>
    <property type="match status" value="1"/>
</dbReference>
<name>A0A0A0EK01_9RHOB</name>
<comment type="function">
    <text evidence="1">Mediates coordination of peptidoglycan synthesis and outer membrane constriction during cell division.</text>
</comment>
<dbReference type="RefSeq" id="WP_043746434.1">
    <property type="nucleotide sequence ID" value="NZ_AQQX01000002.1"/>
</dbReference>
<dbReference type="Proteomes" id="UP000030004">
    <property type="component" value="Unassembled WGS sequence"/>
</dbReference>
<keyword evidence="1" id="KW-0175">Coiled coil</keyword>
<reference evidence="3 4" key="1">
    <citation type="journal article" date="2015" name="Antonie Van Leeuwenhoek">
        <title>Pseudooceanicola atlanticus gen. nov. sp. nov., isolated from surface seawater of the Atlantic Ocean and reclassification of Oceanicola batsensis, Oceanicola marinus, Oceanicola nitratireducens, Oceanicola nanhaiensis, Oceanicola antarcticus and Oceanicola flagellatus, as Pseudooceanicola batsensis comb. nov., Pseudooceanicola marinus comb. nov., Pseudooceanicola nitratireducens comb. nov., Pseudooceanicola nanhaiensis comb. nov., Pseudooceanicola antarcticus comb. nov., and Pseudooceanicola flagellatus comb. nov.</title>
        <authorList>
            <person name="Lai Q."/>
            <person name="Li G."/>
            <person name="Liu X."/>
            <person name="Du Y."/>
            <person name="Sun F."/>
            <person name="Shao Z."/>
        </authorList>
    </citation>
    <scope>NUCLEOTIDE SEQUENCE [LARGE SCALE GENOMIC DNA]</scope>
    <source>
        <strain evidence="3 4">22II-s11g</strain>
    </source>
</reference>
<evidence type="ECO:0000313" key="3">
    <source>
        <dbReference type="EMBL" id="KGM49492.1"/>
    </source>
</evidence>
<feature type="region of interest" description="Disordered" evidence="2">
    <location>
        <begin position="116"/>
        <end position="161"/>
    </location>
</feature>
<dbReference type="STRING" id="1461694.ATO9_05570"/>
<comment type="subcellular location">
    <subcellularLocation>
        <location evidence="1">Periplasm</location>
    </subcellularLocation>
</comment>
<sequence length="291" mass="29725" precursor="true">MRHILASLLFVLLPLGAVAQSQDETLADIRQELTVLNVEIQKLKRELSTTGGAAGVTVGGSVLERLDALEAEAVRLTSKTEELEFRINSIVEDGTNRIGDLEFRLVELEGGDLSQLGETSTLGGAVPEGSPSGSTTGGTTTGGTLPAANTGAADTSGSSAGTELAVAERADFDAAQTALTNGENAAAAEAFTEFLANYPGSPMQAQAELGRGKALEAQGETTQAARAYLASFSAAPDGPVAAEALYNLGRGLAQLGQGPEACTTLREVGNRFPGAPQVSQAQTEMANLGCS</sequence>
<keyword evidence="1" id="KW-0131">Cell cycle</keyword>
<protein>
    <recommendedName>
        <fullName evidence="1">Cell division coordinator CpoB</fullName>
    </recommendedName>
</protein>
<keyword evidence="1" id="KW-0732">Signal</keyword>
<keyword evidence="1" id="KW-0574">Periplasm</keyword>
<organism evidence="3 4">
    <name type="scientific">Pseudooceanicola atlanticus</name>
    <dbReference type="NCBI Taxonomy" id="1461694"/>
    <lineage>
        <taxon>Bacteria</taxon>
        <taxon>Pseudomonadati</taxon>
        <taxon>Pseudomonadota</taxon>
        <taxon>Alphaproteobacteria</taxon>
        <taxon>Rhodobacterales</taxon>
        <taxon>Paracoccaceae</taxon>
        <taxon>Pseudooceanicola</taxon>
    </lineage>
</organism>
<dbReference type="InterPro" id="IPR019734">
    <property type="entry name" value="TPR_rpt"/>
</dbReference>
<dbReference type="SUPFAM" id="SSF48452">
    <property type="entry name" value="TPR-like"/>
    <property type="match status" value="1"/>
</dbReference>
<feature type="compositionally biased region" description="Polar residues" evidence="2">
    <location>
        <begin position="152"/>
        <end position="161"/>
    </location>
</feature>
<dbReference type="InterPro" id="IPR014162">
    <property type="entry name" value="CpoB_C"/>
</dbReference>
<dbReference type="InterPro" id="IPR034706">
    <property type="entry name" value="CpoB"/>
</dbReference>
<dbReference type="InterPro" id="IPR011990">
    <property type="entry name" value="TPR-like_helical_dom_sf"/>
</dbReference>
<comment type="similarity">
    <text evidence="1">Belongs to the CpoB family.</text>
</comment>
<feature type="chain" id="PRO_5009982872" description="Cell division coordinator CpoB" evidence="1">
    <location>
        <begin position="20"/>
        <end position="291"/>
    </location>
</feature>
<dbReference type="GO" id="GO:0030288">
    <property type="term" value="C:outer membrane-bounded periplasmic space"/>
    <property type="evidence" value="ECO:0007669"/>
    <property type="project" value="UniProtKB-UniRule"/>
</dbReference>
<dbReference type="HAMAP" id="MF_02066">
    <property type="entry name" value="CpoB"/>
    <property type="match status" value="1"/>
</dbReference>
<dbReference type="eggNOG" id="COG1729">
    <property type="taxonomic scope" value="Bacteria"/>
</dbReference>
<comment type="caution">
    <text evidence="3">The sequence shown here is derived from an EMBL/GenBank/DDBJ whole genome shotgun (WGS) entry which is preliminary data.</text>
</comment>